<evidence type="ECO:0000256" key="2">
    <source>
        <dbReference type="ARBA" id="ARBA00022490"/>
    </source>
</evidence>
<dbReference type="InterPro" id="IPR052122">
    <property type="entry name" value="Intracell_Traff_Signaling_Reg"/>
</dbReference>
<feature type="domain" description="PDZ" evidence="3">
    <location>
        <begin position="1"/>
        <end position="73"/>
    </location>
</feature>
<dbReference type="Gene3D" id="2.30.42.10">
    <property type="match status" value="1"/>
</dbReference>
<dbReference type="SMART" id="SM00228">
    <property type="entry name" value="PDZ"/>
    <property type="match status" value="1"/>
</dbReference>
<accession>A0AAD8FJG7</accession>
<dbReference type="InterPro" id="IPR036034">
    <property type="entry name" value="PDZ_sf"/>
</dbReference>
<dbReference type="InterPro" id="IPR041489">
    <property type="entry name" value="PDZ_6"/>
</dbReference>
<dbReference type="SUPFAM" id="SSF50156">
    <property type="entry name" value="PDZ domain-like"/>
    <property type="match status" value="1"/>
</dbReference>
<dbReference type="AlphaFoldDB" id="A0AAD8FJG7"/>
<comment type="subcellular location">
    <subcellularLocation>
        <location evidence="1">Cytoplasm</location>
    </subcellularLocation>
</comment>
<dbReference type="EMBL" id="JASAOG010000008">
    <property type="protein sequence ID" value="KAK0067262.1"/>
    <property type="molecule type" value="Genomic_DNA"/>
</dbReference>
<name>A0AAD8FJG7_BIOPF</name>
<dbReference type="PANTHER" id="PTHR15963:SF5">
    <property type="entry name" value="SHORT SPINDLE 6, ISOFORM A"/>
    <property type="match status" value="1"/>
</dbReference>
<keyword evidence="5" id="KW-1185">Reference proteome</keyword>
<keyword evidence="2" id="KW-0963">Cytoplasm</keyword>
<dbReference type="Pfam" id="PF17820">
    <property type="entry name" value="PDZ_6"/>
    <property type="match status" value="1"/>
</dbReference>
<reference evidence="4" key="1">
    <citation type="journal article" date="2023" name="PLoS Negl. Trop. Dis.">
        <title>A genome sequence for Biomphalaria pfeifferi, the major vector snail for the human-infecting parasite Schistosoma mansoni.</title>
        <authorList>
            <person name="Bu L."/>
            <person name="Lu L."/>
            <person name="Laidemitt M.R."/>
            <person name="Zhang S.M."/>
            <person name="Mutuku M."/>
            <person name="Mkoji G."/>
            <person name="Steinauer M."/>
            <person name="Loker E.S."/>
        </authorList>
    </citation>
    <scope>NUCLEOTIDE SEQUENCE</scope>
    <source>
        <strain evidence="4">KasaAsao</strain>
    </source>
</reference>
<organism evidence="4 5">
    <name type="scientific">Biomphalaria pfeifferi</name>
    <name type="common">Bloodfluke planorb</name>
    <name type="synonym">Freshwater snail</name>
    <dbReference type="NCBI Taxonomy" id="112525"/>
    <lineage>
        <taxon>Eukaryota</taxon>
        <taxon>Metazoa</taxon>
        <taxon>Spiralia</taxon>
        <taxon>Lophotrochozoa</taxon>
        <taxon>Mollusca</taxon>
        <taxon>Gastropoda</taxon>
        <taxon>Heterobranchia</taxon>
        <taxon>Euthyneura</taxon>
        <taxon>Panpulmonata</taxon>
        <taxon>Hygrophila</taxon>
        <taxon>Lymnaeoidea</taxon>
        <taxon>Planorbidae</taxon>
        <taxon>Biomphalaria</taxon>
    </lineage>
</organism>
<gene>
    <name evidence="4" type="ORF">Bpfe_003360</name>
</gene>
<protein>
    <submittedName>
        <fullName evidence="4">General receptor for phosphoinositides 1-associated scaffold protein-like isoform X7</fullName>
    </submittedName>
</protein>
<dbReference type="PROSITE" id="PS50106">
    <property type="entry name" value="PDZ"/>
    <property type="match status" value="1"/>
</dbReference>
<evidence type="ECO:0000313" key="5">
    <source>
        <dbReference type="Proteomes" id="UP001233172"/>
    </source>
</evidence>
<reference evidence="4" key="2">
    <citation type="submission" date="2023-04" db="EMBL/GenBank/DDBJ databases">
        <authorList>
            <person name="Bu L."/>
            <person name="Lu L."/>
            <person name="Laidemitt M.R."/>
            <person name="Zhang S.M."/>
            <person name="Mutuku M."/>
            <person name="Mkoji G."/>
            <person name="Steinauer M."/>
            <person name="Loker E.S."/>
        </authorList>
    </citation>
    <scope>NUCLEOTIDE SEQUENCE</scope>
    <source>
        <strain evidence="4">KasaAsao</strain>
        <tissue evidence="4">Whole Snail</tissue>
    </source>
</reference>
<dbReference type="GO" id="GO:0005737">
    <property type="term" value="C:cytoplasm"/>
    <property type="evidence" value="ECO:0007669"/>
    <property type="project" value="UniProtKB-SubCell"/>
</dbReference>
<proteinExistence type="predicted"/>
<evidence type="ECO:0000313" key="4">
    <source>
        <dbReference type="EMBL" id="KAK0067262.1"/>
    </source>
</evidence>
<feature type="non-terminal residue" evidence="4">
    <location>
        <position position="302"/>
    </location>
</feature>
<dbReference type="InterPro" id="IPR001478">
    <property type="entry name" value="PDZ"/>
</dbReference>
<evidence type="ECO:0000259" key="3">
    <source>
        <dbReference type="PROSITE" id="PS50106"/>
    </source>
</evidence>
<sequence length="302" mass="34417">TYGIRNKKTREIEVTTYVDYVELHSPAWLAGIQRGDVILSVNGESVENDSHHDLVTKIKKSSLDLRLAVLFENCCTKIDLQDRCIKLKKMLQLKLKELYCLEDREKKLKETVLQSRKDLQPISVSSSMSTESDTYINILSFSEQYQPSRLKCYLSPIDCEGERERDKISIGSYLDEHLSVGYTWNDVSSSLLEEKITISKNRSLNDNNFINNELESVILKDNLVDSEVGSIKHISTCEHKKDEPIMYTIKAEETSKQRSTSFHNDLIGKDNFCQGSSNVSNAYNNYSVGDVLVNNVTLSTHL</sequence>
<comment type="caution">
    <text evidence="4">The sequence shown here is derived from an EMBL/GenBank/DDBJ whole genome shotgun (WGS) entry which is preliminary data.</text>
</comment>
<dbReference type="PANTHER" id="PTHR15963">
    <property type="entry name" value="GENERAL RECEPTOR FOR PHOSPHOINOSITIDES 1-ASSOCIATED SCAFFOLD PROTEIN-RELATED"/>
    <property type="match status" value="1"/>
</dbReference>
<evidence type="ECO:0000256" key="1">
    <source>
        <dbReference type="ARBA" id="ARBA00004496"/>
    </source>
</evidence>
<dbReference type="Proteomes" id="UP001233172">
    <property type="component" value="Unassembled WGS sequence"/>
</dbReference>
<keyword evidence="4" id="KW-0675">Receptor</keyword>